<keyword evidence="2" id="KW-1185">Reference proteome</keyword>
<name>A0A917ADY8_9RHOB</name>
<dbReference type="EMBL" id="BMKN01000001">
    <property type="protein sequence ID" value="GGE41616.1"/>
    <property type="molecule type" value="Genomic_DNA"/>
</dbReference>
<protein>
    <submittedName>
        <fullName evidence="1">Uncharacterized protein</fullName>
    </submittedName>
</protein>
<accession>A0A917ADY8</accession>
<evidence type="ECO:0000313" key="2">
    <source>
        <dbReference type="Proteomes" id="UP000606730"/>
    </source>
</evidence>
<dbReference type="AlphaFoldDB" id="A0A917ADY8"/>
<dbReference type="RefSeq" id="WP_095596453.1">
    <property type="nucleotide sequence ID" value="NZ_BMKN01000001.1"/>
</dbReference>
<comment type="caution">
    <text evidence="1">The sequence shown here is derived from an EMBL/GenBank/DDBJ whole genome shotgun (WGS) entry which is preliminary data.</text>
</comment>
<dbReference type="Proteomes" id="UP000606730">
    <property type="component" value="Unassembled WGS sequence"/>
</dbReference>
<sequence>MAHLMTLAVSGATVSLDPYLGGVRDLRFEGRPGTILPLHGGENSVHYGNGFTCSALGDPKSETPDVNWHPDEIWQSEAEAIARLTLARRVRGALVEKEIRLRRDEPILYQTHRITGGEGRMSVGHHPLIQLGRSGRLSFSSKQVALTEATSMEQGLLQYPAYSTDLSRFPGRGSKVDLHEYPARTAREDIVTLVEAQGNELGWSAVVRGAEDDIIFVLKDPRVLPLTKLRYSCDGSNWGQLAQGSGGLLEIEDGCADGQDALTEASSCVAFKASVLPLAMNRQHVVRQAIGAIPRPEGWKSIADIRVCGNELQLMGSNGQSVRLPFDNCFFGLPSYPDILQ</sequence>
<reference evidence="1" key="2">
    <citation type="submission" date="2020-09" db="EMBL/GenBank/DDBJ databases">
        <authorList>
            <person name="Sun Q."/>
            <person name="Zhou Y."/>
        </authorList>
    </citation>
    <scope>NUCLEOTIDE SEQUENCE</scope>
    <source>
        <strain evidence="1">CGMCC 1.16012</strain>
    </source>
</reference>
<gene>
    <name evidence="1" type="ORF">GCM10011517_06530</name>
</gene>
<proteinExistence type="predicted"/>
<organism evidence="1 2">
    <name type="scientific">Actibacterium pelagium</name>
    <dbReference type="NCBI Taxonomy" id="2029103"/>
    <lineage>
        <taxon>Bacteria</taxon>
        <taxon>Pseudomonadati</taxon>
        <taxon>Pseudomonadota</taxon>
        <taxon>Alphaproteobacteria</taxon>
        <taxon>Rhodobacterales</taxon>
        <taxon>Roseobacteraceae</taxon>
        <taxon>Actibacterium</taxon>
    </lineage>
</organism>
<evidence type="ECO:0000313" key="1">
    <source>
        <dbReference type="EMBL" id="GGE41616.1"/>
    </source>
</evidence>
<reference evidence="1" key="1">
    <citation type="journal article" date="2014" name="Int. J. Syst. Evol. Microbiol.">
        <title>Complete genome sequence of Corynebacterium casei LMG S-19264T (=DSM 44701T), isolated from a smear-ripened cheese.</title>
        <authorList>
            <consortium name="US DOE Joint Genome Institute (JGI-PGF)"/>
            <person name="Walter F."/>
            <person name="Albersmeier A."/>
            <person name="Kalinowski J."/>
            <person name="Ruckert C."/>
        </authorList>
    </citation>
    <scope>NUCLEOTIDE SEQUENCE</scope>
    <source>
        <strain evidence="1">CGMCC 1.16012</strain>
    </source>
</reference>